<dbReference type="SMART" id="SM00342">
    <property type="entry name" value="HTH_ARAC"/>
    <property type="match status" value="1"/>
</dbReference>
<dbReference type="GO" id="GO:0043565">
    <property type="term" value="F:sequence-specific DNA binding"/>
    <property type="evidence" value="ECO:0007669"/>
    <property type="project" value="InterPro"/>
</dbReference>
<proteinExistence type="predicted"/>
<dbReference type="Pfam" id="PF12833">
    <property type="entry name" value="HTH_18"/>
    <property type="match status" value="1"/>
</dbReference>
<name>A0A0W7WKC3_9RHOB</name>
<dbReference type="AlphaFoldDB" id="A0A0W7WKC3"/>
<evidence type="ECO:0000313" key="5">
    <source>
        <dbReference type="EMBL" id="KUF10936.1"/>
    </source>
</evidence>
<dbReference type="SUPFAM" id="SSF52317">
    <property type="entry name" value="Class I glutamine amidotransferase-like"/>
    <property type="match status" value="1"/>
</dbReference>
<dbReference type="Proteomes" id="UP000054396">
    <property type="component" value="Unassembled WGS sequence"/>
</dbReference>
<organism evidence="5 6">
    <name type="scientific">Pseudoponticoccus marisrubri</name>
    <dbReference type="NCBI Taxonomy" id="1685382"/>
    <lineage>
        <taxon>Bacteria</taxon>
        <taxon>Pseudomonadati</taxon>
        <taxon>Pseudomonadota</taxon>
        <taxon>Alphaproteobacteria</taxon>
        <taxon>Rhodobacterales</taxon>
        <taxon>Roseobacteraceae</taxon>
        <taxon>Pseudoponticoccus</taxon>
    </lineage>
</organism>
<dbReference type="Gene3D" id="3.40.50.880">
    <property type="match status" value="1"/>
</dbReference>
<keyword evidence="2" id="KW-0238">DNA-binding</keyword>
<dbReference type="PANTHER" id="PTHR43130:SF3">
    <property type="entry name" value="HTH-TYPE TRANSCRIPTIONAL REGULATOR RV1931C"/>
    <property type="match status" value="1"/>
</dbReference>
<keyword evidence="1" id="KW-0805">Transcription regulation</keyword>
<dbReference type="InterPro" id="IPR018062">
    <property type="entry name" value="HTH_AraC-typ_CS"/>
</dbReference>
<dbReference type="GO" id="GO:0003700">
    <property type="term" value="F:DNA-binding transcription factor activity"/>
    <property type="evidence" value="ECO:0007669"/>
    <property type="project" value="InterPro"/>
</dbReference>
<keyword evidence="6" id="KW-1185">Reference proteome</keyword>
<evidence type="ECO:0000313" key="6">
    <source>
        <dbReference type="Proteomes" id="UP000054396"/>
    </source>
</evidence>
<evidence type="ECO:0000256" key="3">
    <source>
        <dbReference type="ARBA" id="ARBA00023163"/>
    </source>
</evidence>
<dbReference type="CDD" id="cd03136">
    <property type="entry name" value="GATase1_AraC_ArgR_like"/>
    <property type="match status" value="1"/>
</dbReference>
<dbReference type="InterPro" id="IPR002818">
    <property type="entry name" value="DJ-1/PfpI"/>
</dbReference>
<gene>
    <name evidence="5" type="ORF">AVJ23_10925</name>
</gene>
<feature type="domain" description="HTH araC/xylS-type" evidence="4">
    <location>
        <begin position="239"/>
        <end position="337"/>
    </location>
</feature>
<evidence type="ECO:0000256" key="2">
    <source>
        <dbReference type="ARBA" id="ARBA00023125"/>
    </source>
</evidence>
<dbReference type="Gene3D" id="1.10.10.60">
    <property type="entry name" value="Homeodomain-like"/>
    <property type="match status" value="1"/>
</dbReference>
<accession>A0A0W7WKC3</accession>
<reference evidence="5 6" key="1">
    <citation type="submission" date="2015-12" db="EMBL/GenBank/DDBJ databases">
        <authorList>
            <person name="Shamseldin A."/>
            <person name="Moawad H."/>
            <person name="Abd El-Rahim W.M."/>
            <person name="Sadowsky M.J."/>
        </authorList>
    </citation>
    <scope>NUCLEOTIDE SEQUENCE [LARGE SCALE GENOMIC DNA]</scope>
    <source>
        <strain evidence="5 6">SJ5A-1</strain>
    </source>
</reference>
<dbReference type="SUPFAM" id="SSF46689">
    <property type="entry name" value="Homeodomain-like"/>
    <property type="match status" value="2"/>
</dbReference>
<comment type="caution">
    <text evidence="5">The sequence shown here is derived from an EMBL/GenBank/DDBJ whole genome shotgun (WGS) entry which is preliminary data.</text>
</comment>
<dbReference type="OrthoDB" id="9793400at2"/>
<protein>
    <submittedName>
        <fullName evidence="5">Transcriptional regulator</fullName>
    </submittedName>
</protein>
<dbReference type="EMBL" id="LPXO01000005">
    <property type="protein sequence ID" value="KUF10936.1"/>
    <property type="molecule type" value="Genomic_DNA"/>
</dbReference>
<keyword evidence="3" id="KW-0804">Transcription</keyword>
<dbReference type="InterPro" id="IPR018060">
    <property type="entry name" value="HTH_AraC"/>
</dbReference>
<sequence>MTGRKPDPAELVPGGAFAYPVAAPRPTRWFAFLLVPEFTLLAFSAALDPLRIANQLAQQPLFGWAVLSVDGRPVRSSSGVAIPPHGDLSLLERDMQLMVCSGNRHVDSAPEPALAALRRHARFGGAVGGICTGASTLARAGLLEGRRFTLHWENQPGFREAFPELEPTARRHEVDGTLMTCGGGAAATEMMVAEMARDLGRDFAVAVSDMCLNGGDFHPRDAQRSSIARAIGSRNPKVLAVLRIMYAELEEPRPLEALAAEVGLSRRQMERQFRKLMNESPASTYRNIRLDRARSLLMETDLTLIEVALATGFGSVNLLSRHYKARFGLTPTEQTARRDR</sequence>
<dbReference type="STRING" id="1685382.AVJ23_10925"/>
<dbReference type="PROSITE" id="PS00041">
    <property type="entry name" value="HTH_ARAC_FAMILY_1"/>
    <property type="match status" value="1"/>
</dbReference>
<dbReference type="PROSITE" id="PS01124">
    <property type="entry name" value="HTH_ARAC_FAMILY_2"/>
    <property type="match status" value="1"/>
</dbReference>
<dbReference type="PANTHER" id="PTHR43130">
    <property type="entry name" value="ARAC-FAMILY TRANSCRIPTIONAL REGULATOR"/>
    <property type="match status" value="1"/>
</dbReference>
<dbReference type="InterPro" id="IPR009057">
    <property type="entry name" value="Homeodomain-like_sf"/>
</dbReference>
<evidence type="ECO:0000259" key="4">
    <source>
        <dbReference type="PROSITE" id="PS01124"/>
    </source>
</evidence>
<dbReference type="InterPro" id="IPR052158">
    <property type="entry name" value="INH-QAR"/>
</dbReference>
<dbReference type="InterPro" id="IPR029062">
    <property type="entry name" value="Class_I_gatase-like"/>
</dbReference>
<dbReference type="RefSeq" id="WP_058862221.1">
    <property type="nucleotide sequence ID" value="NZ_LPXO01000005.1"/>
</dbReference>
<evidence type="ECO:0000256" key="1">
    <source>
        <dbReference type="ARBA" id="ARBA00023015"/>
    </source>
</evidence>
<dbReference type="Pfam" id="PF01965">
    <property type="entry name" value="DJ-1_PfpI"/>
    <property type="match status" value="1"/>
</dbReference>